<feature type="region of interest" description="Disordered" evidence="1">
    <location>
        <begin position="1"/>
        <end position="21"/>
    </location>
</feature>
<organism evidence="2 3">
    <name type="scientific">Armillaria tabescens</name>
    <name type="common">Ringless honey mushroom</name>
    <name type="synonym">Agaricus tabescens</name>
    <dbReference type="NCBI Taxonomy" id="1929756"/>
    <lineage>
        <taxon>Eukaryota</taxon>
        <taxon>Fungi</taxon>
        <taxon>Dikarya</taxon>
        <taxon>Basidiomycota</taxon>
        <taxon>Agaricomycotina</taxon>
        <taxon>Agaricomycetes</taxon>
        <taxon>Agaricomycetidae</taxon>
        <taxon>Agaricales</taxon>
        <taxon>Marasmiineae</taxon>
        <taxon>Physalacriaceae</taxon>
        <taxon>Desarmillaria</taxon>
    </lineage>
</organism>
<evidence type="ECO:0000313" key="2">
    <source>
        <dbReference type="EMBL" id="KAK0437098.1"/>
    </source>
</evidence>
<proteinExistence type="predicted"/>
<dbReference type="RefSeq" id="XP_060322464.1">
    <property type="nucleotide sequence ID" value="XM_060478623.1"/>
</dbReference>
<dbReference type="EMBL" id="JAUEPS010000117">
    <property type="protein sequence ID" value="KAK0437098.1"/>
    <property type="molecule type" value="Genomic_DNA"/>
</dbReference>
<evidence type="ECO:0000313" key="3">
    <source>
        <dbReference type="Proteomes" id="UP001175211"/>
    </source>
</evidence>
<reference evidence="2" key="1">
    <citation type="submission" date="2023-06" db="EMBL/GenBank/DDBJ databases">
        <authorList>
            <consortium name="Lawrence Berkeley National Laboratory"/>
            <person name="Ahrendt S."/>
            <person name="Sahu N."/>
            <person name="Indic B."/>
            <person name="Wong-Bajracharya J."/>
            <person name="Merenyi Z."/>
            <person name="Ke H.-M."/>
            <person name="Monk M."/>
            <person name="Kocsube S."/>
            <person name="Drula E."/>
            <person name="Lipzen A."/>
            <person name="Balint B."/>
            <person name="Henrissat B."/>
            <person name="Andreopoulos B."/>
            <person name="Martin F.M."/>
            <person name="Harder C.B."/>
            <person name="Rigling D."/>
            <person name="Ford K.L."/>
            <person name="Foster G.D."/>
            <person name="Pangilinan J."/>
            <person name="Papanicolaou A."/>
            <person name="Barry K."/>
            <person name="LaButti K."/>
            <person name="Viragh M."/>
            <person name="Koriabine M."/>
            <person name="Yan M."/>
            <person name="Riley R."/>
            <person name="Champramary S."/>
            <person name="Plett K.L."/>
            <person name="Tsai I.J."/>
            <person name="Slot J."/>
            <person name="Sipos G."/>
            <person name="Plett J."/>
            <person name="Nagy L.G."/>
            <person name="Grigoriev I.V."/>
        </authorList>
    </citation>
    <scope>NUCLEOTIDE SEQUENCE</scope>
    <source>
        <strain evidence="2">CCBAS 213</strain>
    </source>
</reference>
<sequence length="279" mass="31336">MSDTSSQHSTEHEDNDNEYPTSAYNDGCSIHYKVKLIPKFPPLRAGKKRWSNAVCKPVNATFYAHELSALGEILGYAIQSVKHNERTLDFKVVAGELHAKNFMAMWTVPCSADKDMPLNSIDAFEDMVKQAEKKVKPEVALELVEDNGEDDDEDSSDNEEETSRSKKKKTGKSRPEHTAHELEIEDKIVNLQMAHLCHDVECCNYGKLCWPDTISGKHIFLTATHLDTWAATIVEKVSQVDIDHVPDTRMFQLGCTAVDDTLQHCKVISTMQKISGSIQ</sequence>
<gene>
    <name evidence="2" type="ORF">EV420DRAFT_1652223</name>
</gene>
<name>A0AA39JAF0_ARMTA</name>
<evidence type="ECO:0000256" key="1">
    <source>
        <dbReference type="SAM" id="MobiDB-lite"/>
    </source>
</evidence>
<comment type="caution">
    <text evidence="2">The sequence shown here is derived from an EMBL/GenBank/DDBJ whole genome shotgun (WGS) entry which is preliminary data.</text>
</comment>
<protein>
    <submittedName>
        <fullName evidence="2">Uncharacterized protein</fullName>
    </submittedName>
</protein>
<feature type="region of interest" description="Disordered" evidence="1">
    <location>
        <begin position="143"/>
        <end position="181"/>
    </location>
</feature>
<accession>A0AA39JAF0</accession>
<feature type="compositionally biased region" description="Acidic residues" evidence="1">
    <location>
        <begin position="143"/>
        <end position="160"/>
    </location>
</feature>
<keyword evidence="3" id="KW-1185">Reference proteome</keyword>
<dbReference type="Proteomes" id="UP001175211">
    <property type="component" value="Unassembled WGS sequence"/>
</dbReference>
<dbReference type="AlphaFoldDB" id="A0AA39JAF0"/>
<dbReference type="GeneID" id="85362171"/>